<keyword evidence="4" id="KW-1185">Reference proteome</keyword>
<dbReference type="Pfam" id="PF06687">
    <property type="entry name" value="SUR7"/>
    <property type="match status" value="1"/>
</dbReference>
<dbReference type="Proteomes" id="UP000272025">
    <property type="component" value="Unassembled WGS sequence"/>
</dbReference>
<evidence type="ECO:0000256" key="1">
    <source>
        <dbReference type="SAM" id="MobiDB-lite"/>
    </source>
</evidence>
<organism evidence="3 4">
    <name type="scientific">Sodiomyces alkalinus (strain CBS 110278 / VKM F-3762 / F11)</name>
    <name type="common">Alkaliphilic filamentous fungus</name>
    <dbReference type="NCBI Taxonomy" id="1314773"/>
    <lineage>
        <taxon>Eukaryota</taxon>
        <taxon>Fungi</taxon>
        <taxon>Dikarya</taxon>
        <taxon>Ascomycota</taxon>
        <taxon>Pezizomycotina</taxon>
        <taxon>Sordariomycetes</taxon>
        <taxon>Hypocreomycetidae</taxon>
        <taxon>Glomerellales</taxon>
        <taxon>Plectosphaerellaceae</taxon>
        <taxon>Sodiomyces</taxon>
    </lineage>
</organism>
<dbReference type="InterPro" id="IPR009571">
    <property type="entry name" value="SUR7/Rim9-like_fungi"/>
</dbReference>
<feature type="transmembrane region" description="Helical" evidence="2">
    <location>
        <begin position="206"/>
        <end position="227"/>
    </location>
</feature>
<name>A0A3N2PYV5_SODAK</name>
<proteinExistence type="predicted"/>
<feature type="transmembrane region" description="Helical" evidence="2">
    <location>
        <begin position="284"/>
        <end position="310"/>
    </location>
</feature>
<sequence>MGVGRFFCVALPFILSVASMAFLMASTLAGITAKDLYLFRIDASELEISPGDILDLLRGSGWEDLLPEGVNIEDLDLDNLPDNINPDNIPDDINPDDLPDIPDNVNPSDVINNNKKKRQNNPTERTITAEDLGLDDVYYINIWNYCSIDADGDRSCIDSAFDWAREELNTGFLQTAGEISGNRIELPEEMETALDIFKEVSRWTQIVYLIAFGALGLSIVCGIFANFTRVMSCITWFVAVIATVAVVGVAAMTTTMAVVAVGAIRSAAELSGVSGVEADLNTTFLALVWIAAACALAAGFFWLFTICCCAPDRSSSRERRGSSDYSDKYFPPGAAAGTYNNSGTYQPLPSPEHQGFYNQQTTTQYGAPRHPAAVRSDMAYEPYSHRV</sequence>
<feature type="compositionally biased region" description="Acidic residues" evidence="1">
    <location>
        <begin position="89"/>
        <end position="100"/>
    </location>
</feature>
<protein>
    <recommendedName>
        <fullName evidence="5">Integral membrane protein</fullName>
    </recommendedName>
</protein>
<evidence type="ECO:0000256" key="2">
    <source>
        <dbReference type="SAM" id="Phobius"/>
    </source>
</evidence>
<dbReference type="PANTHER" id="PTHR28019:SF3">
    <property type="entry name" value="INTEGRAL MEMBRANE PROTEIN (AFU_ORTHOLOGUE AFUA_6G07470)"/>
    <property type="match status" value="1"/>
</dbReference>
<feature type="transmembrane region" description="Helical" evidence="2">
    <location>
        <begin position="234"/>
        <end position="264"/>
    </location>
</feature>
<dbReference type="GO" id="GO:0005886">
    <property type="term" value="C:plasma membrane"/>
    <property type="evidence" value="ECO:0007669"/>
    <property type="project" value="InterPro"/>
</dbReference>
<keyword evidence="2" id="KW-1133">Transmembrane helix</keyword>
<dbReference type="GeneID" id="39580019"/>
<accession>A0A3N2PYV5</accession>
<keyword evidence="2" id="KW-0812">Transmembrane</keyword>
<dbReference type="PANTHER" id="PTHR28019">
    <property type="entry name" value="CELL MEMBRANE PROTEIN YLR413W-RELATED"/>
    <property type="match status" value="1"/>
</dbReference>
<dbReference type="GO" id="GO:0051285">
    <property type="term" value="C:cell cortex of cell tip"/>
    <property type="evidence" value="ECO:0007669"/>
    <property type="project" value="TreeGrafter"/>
</dbReference>
<gene>
    <name evidence="3" type="ORF">SODALDRAFT_331776</name>
</gene>
<dbReference type="InterPro" id="IPR052413">
    <property type="entry name" value="SUR7_domain"/>
</dbReference>
<reference evidence="3 4" key="1">
    <citation type="journal article" date="2018" name="Mol. Ecol.">
        <title>The obligate alkalophilic soda-lake fungus Sodiomyces alkalinus has shifted to a protein diet.</title>
        <authorList>
            <person name="Grum-Grzhimaylo A.A."/>
            <person name="Falkoski D.L."/>
            <person name="van den Heuvel J."/>
            <person name="Valero-Jimenez C.A."/>
            <person name="Min B."/>
            <person name="Choi I.G."/>
            <person name="Lipzen A."/>
            <person name="Daum C.G."/>
            <person name="Aanen D.K."/>
            <person name="Tsang A."/>
            <person name="Henrissat B."/>
            <person name="Bilanenko E.N."/>
            <person name="de Vries R.P."/>
            <person name="van Kan J.A.L."/>
            <person name="Grigoriev I.V."/>
            <person name="Debets A.J.M."/>
        </authorList>
    </citation>
    <scope>NUCLEOTIDE SEQUENCE [LARGE SCALE GENOMIC DNA]</scope>
    <source>
        <strain evidence="3 4">F11</strain>
    </source>
</reference>
<keyword evidence="2" id="KW-0472">Membrane</keyword>
<feature type="region of interest" description="Disordered" evidence="1">
    <location>
        <begin position="83"/>
        <end position="122"/>
    </location>
</feature>
<dbReference type="GO" id="GO:0031505">
    <property type="term" value="P:fungal-type cell wall organization"/>
    <property type="evidence" value="ECO:0007669"/>
    <property type="project" value="TreeGrafter"/>
</dbReference>
<evidence type="ECO:0008006" key="5">
    <source>
        <dbReference type="Google" id="ProtNLM"/>
    </source>
</evidence>
<dbReference type="RefSeq" id="XP_028467478.1">
    <property type="nucleotide sequence ID" value="XM_028611541.1"/>
</dbReference>
<dbReference type="OrthoDB" id="4480814at2759"/>
<evidence type="ECO:0000313" key="4">
    <source>
        <dbReference type="Proteomes" id="UP000272025"/>
    </source>
</evidence>
<evidence type="ECO:0000313" key="3">
    <source>
        <dbReference type="EMBL" id="ROT39672.1"/>
    </source>
</evidence>
<dbReference type="EMBL" id="ML119053">
    <property type="protein sequence ID" value="ROT39672.1"/>
    <property type="molecule type" value="Genomic_DNA"/>
</dbReference>
<dbReference type="AlphaFoldDB" id="A0A3N2PYV5"/>